<evidence type="ECO:0000313" key="1">
    <source>
        <dbReference type="EMBL" id="TDD62120.1"/>
    </source>
</evidence>
<dbReference type="Pfam" id="PF04237">
    <property type="entry name" value="YjbR"/>
    <property type="match status" value="1"/>
</dbReference>
<proteinExistence type="predicted"/>
<dbReference type="InterPro" id="IPR038056">
    <property type="entry name" value="YjbR-like_sf"/>
</dbReference>
<comment type="caution">
    <text evidence="1">The sequence shown here is derived from an EMBL/GenBank/DDBJ whole genome shotgun (WGS) entry which is preliminary data.</text>
</comment>
<name>A0A4R4ZUH1_9ACTN</name>
<keyword evidence="1" id="KW-0238">DNA-binding</keyword>
<evidence type="ECO:0000313" key="2">
    <source>
        <dbReference type="Proteomes" id="UP000295578"/>
    </source>
</evidence>
<keyword evidence="2" id="KW-1185">Reference proteome</keyword>
<accession>A0A4R4ZUH1</accession>
<reference evidence="1 2" key="1">
    <citation type="submission" date="2019-03" db="EMBL/GenBank/DDBJ databases">
        <title>Draft genome sequences of novel Actinobacteria.</title>
        <authorList>
            <person name="Sahin N."/>
            <person name="Ay H."/>
            <person name="Saygin H."/>
        </authorList>
    </citation>
    <scope>NUCLEOTIDE SEQUENCE [LARGE SCALE GENOMIC DNA]</scope>
    <source>
        <strain evidence="1 2">DSM 45941</strain>
    </source>
</reference>
<dbReference type="EMBL" id="SMKY01000453">
    <property type="protein sequence ID" value="TDD62120.1"/>
    <property type="molecule type" value="Genomic_DNA"/>
</dbReference>
<dbReference type="InterPro" id="IPR058532">
    <property type="entry name" value="YjbR/MT2646/Rv2570-like"/>
</dbReference>
<dbReference type="GO" id="GO:0003677">
    <property type="term" value="F:DNA binding"/>
    <property type="evidence" value="ECO:0007669"/>
    <property type="project" value="UniProtKB-KW"/>
</dbReference>
<dbReference type="AlphaFoldDB" id="A0A4R4ZUH1"/>
<organism evidence="1 2">
    <name type="scientific">Actinomadura darangshiensis</name>
    <dbReference type="NCBI Taxonomy" id="705336"/>
    <lineage>
        <taxon>Bacteria</taxon>
        <taxon>Bacillati</taxon>
        <taxon>Actinomycetota</taxon>
        <taxon>Actinomycetes</taxon>
        <taxon>Streptosporangiales</taxon>
        <taxon>Thermomonosporaceae</taxon>
        <taxon>Actinomadura</taxon>
    </lineage>
</organism>
<dbReference type="Gene3D" id="3.90.1150.30">
    <property type="match status" value="1"/>
</dbReference>
<dbReference type="SUPFAM" id="SSF142906">
    <property type="entry name" value="YjbR-like"/>
    <property type="match status" value="1"/>
</dbReference>
<dbReference type="RefSeq" id="WP_132205744.1">
    <property type="nucleotide sequence ID" value="NZ_SMKY01000453.1"/>
</dbReference>
<protein>
    <submittedName>
        <fullName evidence="1">MmcQ/YjbR family DNA-binding protein</fullName>
    </submittedName>
</protein>
<sequence>MSDVDALERVREICLSLPEVAEKPFGGHTAPSFRIRDKLFVMTSEDGLYLTFKAGPGVQDALVSEAPERFFVPKYVGAKGWVGARLDVGQDWDEIAELIEDSYRLIAPKRLVRLLDRD</sequence>
<gene>
    <name evidence="1" type="ORF">E1293_44320</name>
</gene>
<dbReference type="Proteomes" id="UP000295578">
    <property type="component" value="Unassembled WGS sequence"/>
</dbReference>
<dbReference type="OrthoDB" id="8479417at2"/>